<protein>
    <submittedName>
        <fullName evidence="1">Phage head closure protein</fullName>
    </submittedName>
</protein>
<dbReference type="Proteomes" id="UP000605676">
    <property type="component" value="Unassembled WGS sequence"/>
</dbReference>
<gene>
    <name evidence="1" type="ORF">JIV24_05070</name>
</gene>
<proteinExistence type="predicted"/>
<dbReference type="EMBL" id="JAENRR010000008">
    <property type="protein sequence ID" value="MBK3516705.1"/>
    <property type="molecule type" value="Genomic_DNA"/>
</dbReference>
<evidence type="ECO:0000313" key="2">
    <source>
        <dbReference type="Proteomes" id="UP000605676"/>
    </source>
</evidence>
<keyword evidence="2" id="KW-1185">Reference proteome</keyword>
<dbReference type="InterPro" id="IPR008767">
    <property type="entry name" value="Phage_SPP1_head-tail_adaptor"/>
</dbReference>
<dbReference type="Pfam" id="PF05521">
    <property type="entry name" value="Phage_HCP"/>
    <property type="match status" value="1"/>
</dbReference>
<dbReference type="InterPro" id="IPR038666">
    <property type="entry name" value="SSP1_head-tail_sf"/>
</dbReference>
<evidence type="ECO:0000313" key="1">
    <source>
        <dbReference type="EMBL" id="MBK3516705.1"/>
    </source>
</evidence>
<reference evidence="1 2" key="1">
    <citation type="submission" date="2021-01" db="EMBL/GenBank/DDBJ databases">
        <title>Carboxyliciviraga sp.nov., isolated from coastal sediments.</title>
        <authorList>
            <person name="Lu D."/>
            <person name="Zhang T."/>
        </authorList>
    </citation>
    <scope>NUCLEOTIDE SEQUENCE [LARGE SCALE GENOMIC DNA]</scope>
    <source>
        <strain evidence="1 2">N1Y132</strain>
    </source>
</reference>
<dbReference type="NCBIfam" id="TIGR01563">
    <property type="entry name" value="gp16_SPP1"/>
    <property type="match status" value="1"/>
</dbReference>
<organism evidence="1 2">
    <name type="scientific">Carboxylicivirga marina</name>
    <dbReference type="NCBI Taxonomy" id="2800988"/>
    <lineage>
        <taxon>Bacteria</taxon>
        <taxon>Pseudomonadati</taxon>
        <taxon>Bacteroidota</taxon>
        <taxon>Bacteroidia</taxon>
        <taxon>Marinilabiliales</taxon>
        <taxon>Marinilabiliaceae</taxon>
        <taxon>Carboxylicivirga</taxon>
    </lineage>
</organism>
<dbReference type="Gene3D" id="2.40.10.270">
    <property type="entry name" value="Bacteriophage SPP1 head-tail adaptor protein"/>
    <property type="match status" value="1"/>
</dbReference>
<comment type="caution">
    <text evidence="1">The sequence shown here is derived from an EMBL/GenBank/DDBJ whole genome shotgun (WGS) entry which is preliminary data.</text>
</comment>
<accession>A0ABS1HGU7</accession>
<sequence>MRHRIELLSVTTEKVHGEIITNTTPKTIRCFIHKNIGSKSTDNNEVFSFNHLTFTIRNQFTISKKDRFKYDGEEYQIEHMRPSYDRRWLDITIKKINT</sequence>
<name>A0ABS1HGU7_9BACT</name>